<evidence type="ECO:0000313" key="10">
    <source>
        <dbReference type="Proteomes" id="UP000031258"/>
    </source>
</evidence>
<organism evidence="9 10">
    <name type="scientific">Candidatus Jidaibacter acanthamoebae</name>
    <dbReference type="NCBI Taxonomy" id="86105"/>
    <lineage>
        <taxon>Bacteria</taxon>
        <taxon>Pseudomonadati</taxon>
        <taxon>Pseudomonadota</taxon>
        <taxon>Alphaproteobacteria</taxon>
        <taxon>Rickettsiales</taxon>
        <taxon>Candidatus Midichloriaceae</taxon>
        <taxon>Candidatus Jidaibacter</taxon>
    </lineage>
</organism>
<evidence type="ECO:0000256" key="3">
    <source>
        <dbReference type="ARBA" id="ARBA00023015"/>
    </source>
</evidence>
<dbReference type="InterPro" id="IPR017856">
    <property type="entry name" value="Integrase-like_N"/>
</dbReference>
<dbReference type="InterPro" id="IPR049083">
    <property type="entry name" value="TACO1_YebC_N"/>
</dbReference>
<dbReference type="InterPro" id="IPR029072">
    <property type="entry name" value="YebC-like"/>
</dbReference>
<evidence type="ECO:0000256" key="6">
    <source>
        <dbReference type="HAMAP-Rule" id="MF_00693"/>
    </source>
</evidence>
<keyword evidence="3 6" id="KW-0805">Transcription regulation</keyword>
<dbReference type="FunFam" id="1.10.10.200:FF:000002">
    <property type="entry name" value="Probable transcriptional regulatory protein CLM62_37755"/>
    <property type="match status" value="1"/>
</dbReference>
<dbReference type="PANTHER" id="PTHR12532">
    <property type="entry name" value="TRANSLATIONAL ACTIVATOR OF CYTOCHROME C OXIDASE 1"/>
    <property type="match status" value="1"/>
</dbReference>
<evidence type="ECO:0000256" key="5">
    <source>
        <dbReference type="ARBA" id="ARBA00023163"/>
    </source>
</evidence>
<keyword evidence="4 6" id="KW-0238">DNA-binding</keyword>
<keyword evidence="2 6" id="KW-0963">Cytoplasm</keyword>
<dbReference type="NCBIfam" id="TIGR01033">
    <property type="entry name" value="YebC/PmpR family DNA-binding transcriptional regulator"/>
    <property type="match status" value="1"/>
</dbReference>
<comment type="similarity">
    <text evidence="1 6">Belongs to the TACO1 family.</text>
</comment>
<dbReference type="InterPro" id="IPR002876">
    <property type="entry name" value="Transcrip_reg_TACO1-like"/>
</dbReference>
<dbReference type="PANTHER" id="PTHR12532:SF11">
    <property type="match status" value="1"/>
</dbReference>
<dbReference type="NCBIfam" id="NF001030">
    <property type="entry name" value="PRK00110.1"/>
    <property type="match status" value="1"/>
</dbReference>
<dbReference type="Proteomes" id="UP000031258">
    <property type="component" value="Unassembled WGS sequence"/>
</dbReference>
<dbReference type="Pfam" id="PF01709">
    <property type="entry name" value="Transcrip_reg"/>
    <property type="match status" value="1"/>
</dbReference>
<evidence type="ECO:0000259" key="8">
    <source>
        <dbReference type="Pfam" id="PF20772"/>
    </source>
</evidence>
<dbReference type="InterPro" id="IPR026564">
    <property type="entry name" value="Transcrip_reg_TACO1-like_dom3"/>
</dbReference>
<dbReference type="GO" id="GO:0005737">
    <property type="term" value="C:cytoplasm"/>
    <property type="evidence" value="ECO:0007669"/>
    <property type="project" value="UniProtKB-SubCell"/>
</dbReference>
<dbReference type="HAMAP" id="MF_00693">
    <property type="entry name" value="Transcrip_reg_TACO1"/>
    <property type="match status" value="1"/>
</dbReference>
<dbReference type="Gene3D" id="3.30.70.980">
    <property type="match status" value="2"/>
</dbReference>
<dbReference type="AlphaFoldDB" id="A0A0C1QQI4"/>
<evidence type="ECO:0000256" key="4">
    <source>
        <dbReference type="ARBA" id="ARBA00023125"/>
    </source>
</evidence>
<evidence type="ECO:0000256" key="2">
    <source>
        <dbReference type="ARBA" id="ARBA00022490"/>
    </source>
</evidence>
<gene>
    <name evidence="9" type="ORF">NF27_BK00740</name>
</gene>
<dbReference type="SUPFAM" id="SSF75625">
    <property type="entry name" value="YebC-like"/>
    <property type="match status" value="1"/>
</dbReference>
<dbReference type="GO" id="GO:0006355">
    <property type="term" value="P:regulation of DNA-templated transcription"/>
    <property type="evidence" value="ECO:0007669"/>
    <property type="project" value="UniProtKB-UniRule"/>
</dbReference>
<keyword evidence="5 6" id="KW-0804">Transcription</keyword>
<evidence type="ECO:0000256" key="1">
    <source>
        <dbReference type="ARBA" id="ARBA00008724"/>
    </source>
</evidence>
<dbReference type="STRING" id="86105.NF27_BK00740"/>
<keyword evidence="10" id="KW-1185">Reference proteome</keyword>
<dbReference type="Gene3D" id="1.10.10.200">
    <property type="match status" value="1"/>
</dbReference>
<dbReference type="NCBIfam" id="NF009044">
    <property type="entry name" value="PRK12378.1"/>
    <property type="match status" value="1"/>
</dbReference>
<dbReference type="EMBL" id="JSWE01000036">
    <property type="protein sequence ID" value="KIE06153.1"/>
    <property type="molecule type" value="Genomic_DNA"/>
</dbReference>
<protein>
    <recommendedName>
        <fullName evidence="6">Probable transcriptional regulatory protein NF27_BK00740</fullName>
    </recommendedName>
</protein>
<dbReference type="GO" id="GO:0003677">
    <property type="term" value="F:DNA binding"/>
    <property type="evidence" value="ECO:0007669"/>
    <property type="project" value="UniProtKB-UniRule"/>
</dbReference>
<feature type="domain" description="TACO1/YebC-like N-terminal" evidence="8">
    <location>
        <begin position="6"/>
        <end position="76"/>
    </location>
</feature>
<comment type="caution">
    <text evidence="9">The sequence shown here is derived from an EMBL/GenBank/DDBJ whole genome shotgun (WGS) entry which is preliminary data.</text>
</comment>
<comment type="subcellular location">
    <subcellularLocation>
        <location evidence="6">Cytoplasm</location>
    </subcellularLocation>
</comment>
<proteinExistence type="inferred from homology"/>
<dbReference type="PATRIC" id="fig|86105.3.peg.151"/>
<name>A0A0C1QQI4_9RICK</name>
<dbReference type="InterPro" id="IPR048300">
    <property type="entry name" value="TACO1_YebC-like_2nd/3rd_dom"/>
</dbReference>
<feature type="domain" description="TACO1/YebC-like second and third" evidence="7">
    <location>
        <begin position="83"/>
        <end position="238"/>
    </location>
</feature>
<evidence type="ECO:0000313" key="9">
    <source>
        <dbReference type="EMBL" id="KIE06153.1"/>
    </source>
</evidence>
<evidence type="ECO:0000259" key="7">
    <source>
        <dbReference type="Pfam" id="PF01709"/>
    </source>
</evidence>
<sequence>MMAGHSKFKNIMHRKGAQDNKRAKMFTKLVREIYVAAKSGLPDPDSNSRLRAAINAARTANMPKDKIENAISKATNPGDVDNFEEIRYEGYGSGGVAIIVEALTDNRNRTASDVRSAFTKHGGTLGETGSVGFMFSKVGVITYPASKGSAEVFLDAAIEAGANDSISDEETHEIICDPENFNEIRDKFEHKFGAYLSAEITWKPHNTIMLNEENAEKIIKMVDALEDNDDVQSVVGNFEFPETILNKLKNED</sequence>
<dbReference type="Pfam" id="PF20772">
    <property type="entry name" value="TACO1_YebC_N"/>
    <property type="match status" value="1"/>
</dbReference>
<reference evidence="9 10" key="1">
    <citation type="submission" date="2014-11" db="EMBL/GenBank/DDBJ databases">
        <title>A Rickettsiales Symbiont of Amoebae With Ancient Features.</title>
        <authorList>
            <person name="Schulz F."/>
            <person name="Martijn J."/>
            <person name="Wascher F."/>
            <person name="Kostanjsek R."/>
            <person name="Ettema T.J."/>
            <person name="Horn M."/>
        </authorList>
    </citation>
    <scope>NUCLEOTIDE SEQUENCE [LARGE SCALE GENOMIC DNA]</scope>
    <source>
        <strain evidence="9 10">UWC36</strain>
    </source>
</reference>
<accession>A0A0C1QQI4</accession>